<dbReference type="Proteomes" id="UP000068016">
    <property type="component" value="Unassembled WGS sequence"/>
</dbReference>
<comment type="caution">
    <text evidence="3">The sequence shown here is derived from an EMBL/GenBank/DDBJ whole genome shotgun (WGS) entry which is preliminary data.</text>
</comment>
<feature type="signal peptide" evidence="1">
    <location>
        <begin position="1"/>
        <end position="28"/>
    </location>
</feature>
<dbReference type="AlphaFoldDB" id="A0A108E3N5"/>
<dbReference type="EMBL" id="LPLZ01000092">
    <property type="protein sequence ID" value="KWN04117.1"/>
    <property type="molecule type" value="Genomic_DNA"/>
</dbReference>
<evidence type="ECO:0000313" key="3">
    <source>
        <dbReference type="EMBL" id="KWN04117.1"/>
    </source>
</evidence>
<dbReference type="RefSeq" id="WP_060348897.1">
    <property type="nucleotide sequence ID" value="NZ_LPLZ01000092.1"/>
</dbReference>
<dbReference type="Gene3D" id="3.40.50.10610">
    <property type="entry name" value="ABC-type transport auxiliary lipoprotein component"/>
    <property type="match status" value="1"/>
</dbReference>
<dbReference type="PROSITE" id="PS51257">
    <property type="entry name" value="PROKAR_LIPOPROTEIN"/>
    <property type="match status" value="1"/>
</dbReference>
<organism evidence="3 4">
    <name type="scientific">Burkholderia territorii</name>
    <dbReference type="NCBI Taxonomy" id="1503055"/>
    <lineage>
        <taxon>Bacteria</taxon>
        <taxon>Pseudomonadati</taxon>
        <taxon>Pseudomonadota</taxon>
        <taxon>Betaproteobacteria</taxon>
        <taxon>Burkholderiales</taxon>
        <taxon>Burkholderiaceae</taxon>
        <taxon>Burkholderia</taxon>
        <taxon>Burkholderia cepacia complex</taxon>
    </lineage>
</organism>
<name>A0A108E3N5_9BURK</name>
<protein>
    <recommendedName>
        <fullName evidence="2">ABC-type transport auxiliary lipoprotein component domain-containing protein</fullName>
    </recommendedName>
</protein>
<accession>A0A108E3N5</accession>
<dbReference type="Pfam" id="PF03886">
    <property type="entry name" value="ABC_trans_aux"/>
    <property type="match status" value="1"/>
</dbReference>
<feature type="domain" description="ABC-type transport auxiliary lipoprotein component" evidence="2">
    <location>
        <begin position="35"/>
        <end position="193"/>
    </location>
</feature>
<proteinExistence type="predicted"/>
<evidence type="ECO:0000259" key="2">
    <source>
        <dbReference type="Pfam" id="PF03886"/>
    </source>
</evidence>
<dbReference type="SUPFAM" id="SSF159594">
    <property type="entry name" value="XCC0632-like"/>
    <property type="match status" value="1"/>
</dbReference>
<gene>
    <name evidence="3" type="ORF">WT83_31460</name>
</gene>
<dbReference type="InterPro" id="IPR005586">
    <property type="entry name" value="ABC_trans_aux"/>
</dbReference>
<evidence type="ECO:0000313" key="4">
    <source>
        <dbReference type="Proteomes" id="UP000068016"/>
    </source>
</evidence>
<sequence>MTSLPFRTLRVVVRSAACVGLSVLAACASPPTRFYTLAGGYRTDAAPGISNAVRQVDVLAVRVPAPVAGSRLVVQTSPARVDILEEDRWASPVDDEIRTALSTLITHRLNAVDVHRVAHDDNFPVYRVAVDVQRFESWPGSHVRIDAVWSVQATRGQQTLTCHSAIRENVANGNDALVAGHRLALEAIAMEIAAGIRAVAAKPGSLAAFATSESATPPASAARCPGSTGAS</sequence>
<keyword evidence="1" id="KW-0732">Signal</keyword>
<reference evidence="3 4" key="1">
    <citation type="submission" date="2015-11" db="EMBL/GenBank/DDBJ databases">
        <title>Expanding the genomic diversity of Burkholderia species for the development of highly accurate diagnostics.</title>
        <authorList>
            <person name="Sahl J."/>
            <person name="Keim P."/>
            <person name="Wagner D."/>
        </authorList>
    </citation>
    <scope>NUCLEOTIDE SEQUENCE [LARGE SCALE GENOMIC DNA]</scope>
    <source>
        <strain evidence="3 4">MSMB793WGS</strain>
    </source>
</reference>
<evidence type="ECO:0000256" key="1">
    <source>
        <dbReference type="SAM" id="SignalP"/>
    </source>
</evidence>
<feature type="chain" id="PRO_5007130067" description="ABC-type transport auxiliary lipoprotein component domain-containing protein" evidence="1">
    <location>
        <begin position="29"/>
        <end position="231"/>
    </location>
</feature>